<gene>
    <name evidence="2" type="ORF">I585_02906</name>
    <name evidence="1" type="ORF">UAI_03721</name>
</gene>
<dbReference type="PATRIC" id="fig|1158601.3.peg.3692"/>
<dbReference type="EMBL" id="ASWA01000003">
    <property type="protein sequence ID" value="EOT67385.1"/>
    <property type="molecule type" value="Genomic_DNA"/>
</dbReference>
<name>R2NLD1_9ENTE</name>
<accession>R2NLD1</accession>
<reference evidence="2 4" key="2">
    <citation type="submission" date="2013-03" db="EMBL/GenBank/DDBJ databases">
        <title>The Genome Sequence of Enterococcus malodoratus ATCC_43197 (PacBio/Illumina hybrid assembly).</title>
        <authorList>
            <consortium name="The Broad Institute Genomics Platform"/>
            <consortium name="The Broad Institute Genome Sequencing Center for Infectious Disease"/>
            <person name="Earl A."/>
            <person name="Russ C."/>
            <person name="Gilmore M."/>
            <person name="Surin D."/>
            <person name="Walker B."/>
            <person name="Young S."/>
            <person name="Zeng Q."/>
            <person name="Gargeya S."/>
            <person name="Fitzgerald M."/>
            <person name="Haas B."/>
            <person name="Abouelleil A."/>
            <person name="Allen A.W."/>
            <person name="Alvarado L."/>
            <person name="Arachchi H.M."/>
            <person name="Berlin A.M."/>
            <person name="Chapman S.B."/>
            <person name="Gainer-Dewar J."/>
            <person name="Goldberg J."/>
            <person name="Griggs A."/>
            <person name="Gujja S."/>
            <person name="Hansen M."/>
            <person name="Howarth C."/>
            <person name="Imamovic A."/>
            <person name="Ireland A."/>
            <person name="Larimer J."/>
            <person name="McCowan C."/>
            <person name="Murphy C."/>
            <person name="Pearson M."/>
            <person name="Poon T.W."/>
            <person name="Priest M."/>
            <person name="Roberts A."/>
            <person name="Saif S."/>
            <person name="Shea T."/>
            <person name="Sisk P."/>
            <person name="Sykes S."/>
            <person name="Wortman J."/>
            <person name="Nusbaum C."/>
            <person name="Birren B."/>
        </authorList>
    </citation>
    <scope>NUCLEOTIDE SEQUENCE [LARGE SCALE GENOMIC DNA]</scope>
    <source>
        <strain evidence="2 4">ATCC 43197</strain>
    </source>
</reference>
<proteinExistence type="predicted"/>
<evidence type="ECO:0008006" key="5">
    <source>
        <dbReference type="Google" id="ProtNLM"/>
    </source>
</evidence>
<dbReference type="EMBL" id="AJAK01000028">
    <property type="protein sequence ID" value="EOH72837.1"/>
    <property type="molecule type" value="Genomic_DNA"/>
</dbReference>
<dbReference type="OrthoDB" id="2187503at2"/>
<keyword evidence="4" id="KW-1185">Reference proteome</keyword>
<dbReference type="STRING" id="71451.RV07_GL002696"/>
<protein>
    <recommendedName>
        <fullName evidence="5">Bacterial transcription activator effector binding domain-containing protein</fullName>
    </recommendedName>
</protein>
<dbReference type="eggNOG" id="ENOG5032WY6">
    <property type="taxonomic scope" value="Bacteria"/>
</dbReference>
<dbReference type="GeneID" id="79786328"/>
<evidence type="ECO:0000313" key="2">
    <source>
        <dbReference type="EMBL" id="EOT67385.1"/>
    </source>
</evidence>
<evidence type="ECO:0000313" key="1">
    <source>
        <dbReference type="EMBL" id="EOH72837.1"/>
    </source>
</evidence>
<evidence type="ECO:0000313" key="4">
    <source>
        <dbReference type="Proteomes" id="UP000014148"/>
    </source>
</evidence>
<reference evidence="1 3" key="1">
    <citation type="submission" date="2013-02" db="EMBL/GenBank/DDBJ databases">
        <title>The Genome Sequence of Enterococcus malodoratus ATCC_43197.</title>
        <authorList>
            <consortium name="The Broad Institute Genome Sequencing Platform"/>
            <consortium name="The Broad Institute Genome Sequencing Center for Infectious Disease"/>
            <person name="Earl A.M."/>
            <person name="Gilmore M.S."/>
            <person name="Lebreton F."/>
            <person name="Walker B."/>
            <person name="Young S.K."/>
            <person name="Zeng Q."/>
            <person name="Gargeya S."/>
            <person name="Fitzgerald M."/>
            <person name="Haas B."/>
            <person name="Abouelleil A."/>
            <person name="Alvarado L."/>
            <person name="Arachchi H.M."/>
            <person name="Berlin A.M."/>
            <person name="Chapman S.B."/>
            <person name="Dewar J."/>
            <person name="Goldberg J."/>
            <person name="Griggs A."/>
            <person name="Gujja S."/>
            <person name="Hansen M."/>
            <person name="Howarth C."/>
            <person name="Imamovic A."/>
            <person name="Larimer J."/>
            <person name="McCowan C."/>
            <person name="Murphy C."/>
            <person name="Neiman D."/>
            <person name="Pearson M."/>
            <person name="Priest M."/>
            <person name="Roberts A."/>
            <person name="Saif S."/>
            <person name="Shea T."/>
            <person name="Sisk P."/>
            <person name="Sykes S."/>
            <person name="Wortman J."/>
            <person name="Nusbaum C."/>
            <person name="Birren B."/>
        </authorList>
    </citation>
    <scope>NUCLEOTIDE SEQUENCE [LARGE SCALE GENOMIC DNA]</scope>
    <source>
        <strain evidence="1 3">ATCC 43197</strain>
    </source>
</reference>
<organism evidence="1 3">
    <name type="scientific">Enterococcus malodoratus ATCC 43197</name>
    <dbReference type="NCBI Taxonomy" id="1158601"/>
    <lineage>
        <taxon>Bacteria</taxon>
        <taxon>Bacillati</taxon>
        <taxon>Bacillota</taxon>
        <taxon>Bacilli</taxon>
        <taxon>Lactobacillales</taxon>
        <taxon>Enterococcaceae</taxon>
        <taxon>Enterococcus</taxon>
    </lineage>
</organism>
<dbReference type="Proteomes" id="UP000013783">
    <property type="component" value="Unassembled WGS sequence"/>
</dbReference>
<comment type="caution">
    <text evidence="1">The sequence shown here is derived from an EMBL/GenBank/DDBJ whole genome shotgun (WGS) entry which is preliminary data.</text>
</comment>
<dbReference type="RefSeq" id="WP_010742498.1">
    <property type="nucleotide sequence ID" value="NZ_KB946251.1"/>
</dbReference>
<evidence type="ECO:0000313" key="3">
    <source>
        <dbReference type="Proteomes" id="UP000013783"/>
    </source>
</evidence>
<dbReference type="Proteomes" id="UP000014148">
    <property type="component" value="Unassembled WGS sequence"/>
</dbReference>
<dbReference type="AlphaFoldDB" id="R2NLD1"/>
<sequence length="142" mass="16566">MMDVVSLEMNNLVYTEVKTVPDNFLTLVSQSEELLFEDGYYKNGPTLIEVKPTEFEQEEQTYKFYIPVNEPVENGSSQLIEELKFEQMVRQRVPFDDGIDVALESMKSALQENEVKYEDKLIMVMTPVYGEYWVDLMIPVTE</sequence>